<sequence length="619" mass="70167">MKRGGCGPPLFFIRDGKAAASVPGWIKGLSLRNKLVLTILVCLVLPSFVSMNVSSLLTRDAVRAQVTESSQEAMRIVNQYVAGQIKNMVYIMNFVQFDEDLQLSIRELGKLGDSASPGDVLTYRNVISKRLDTVINSLGHYYVTVLLPNKQYVASYTTFAFDPTSFFQKPWFPDLDKVAGYNIKWVGAEPNYDQALLGKPYLLTSAKPLRTNSATYGYVVVSLEMDAIQELFDLYKANESMVIIDREGRILVDKDYSTVGQIFPYHDQLPQDNGVSFQKVQGEEYIVLSDSITPEWRLVSMSPYKKAAQKINSFRQTEFYIHLLFLILFAVILMYMVRTLTKPIAKLVQTVVRIESGQLSERSNLSGNDEVGRLGYVFDRMIERIQEMLAENRREQELKRKAELAMLQAQINPHFLFNVLNSIRLKIMMKGDKDNAELISSLSSLLRMTINRNNEFITLHEECGILEHYVRLLNSRHGDRVLLQIQAASDTLLMEVPRFVLQPLIENAYIHGLKSKSGEITISSRRLEDGRLQIVIRDNGVGMSHERLEQLLAHLEQTTGKPSATESGALSGIGIHNVFERLRLIYGINFDYMIESWPDQGTQIVLRFPGKAGKAEQDV</sequence>
<dbReference type="InterPro" id="IPR003594">
    <property type="entry name" value="HATPase_dom"/>
</dbReference>
<dbReference type="InterPro" id="IPR050640">
    <property type="entry name" value="Bact_2-comp_sensor_kinase"/>
</dbReference>
<dbReference type="Gene3D" id="1.10.8.500">
    <property type="entry name" value="HAMP domain in histidine kinase"/>
    <property type="match status" value="1"/>
</dbReference>
<evidence type="ECO:0000256" key="2">
    <source>
        <dbReference type="ARBA" id="ARBA00022475"/>
    </source>
</evidence>
<dbReference type="InterPro" id="IPR036890">
    <property type="entry name" value="HATPase_C_sf"/>
</dbReference>
<organism evidence="15 16">
    <name type="scientific">Paenibacillus aestuarii</name>
    <dbReference type="NCBI Taxonomy" id="516965"/>
    <lineage>
        <taxon>Bacteria</taxon>
        <taxon>Bacillati</taxon>
        <taxon>Bacillota</taxon>
        <taxon>Bacilli</taxon>
        <taxon>Bacillales</taxon>
        <taxon>Paenibacillaceae</taxon>
        <taxon>Paenibacillus</taxon>
    </lineage>
</organism>
<comment type="subcellular location">
    <subcellularLocation>
        <location evidence="1">Cell membrane</location>
        <topology evidence="1">Multi-pass membrane protein</topology>
    </subcellularLocation>
</comment>
<dbReference type="RefSeq" id="WP_377524436.1">
    <property type="nucleotide sequence ID" value="NZ_JBHSMJ010000012.1"/>
</dbReference>
<reference evidence="16" key="1">
    <citation type="journal article" date="2019" name="Int. J. Syst. Evol. Microbiol.">
        <title>The Global Catalogue of Microorganisms (GCM) 10K type strain sequencing project: providing services to taxonomists for standard genome sequencing and annotation.</title>
        <authorList>
            <consortium name="The Broad Institute Genomics Platform"/>
            <consortium name="The Broad Institute Genome Sequencing Center for Infectious Disease"/>
            <person name="Wu L."/>
            <person name="Ma J."/>
        </authorList>
    </citation>
    <scope>NUCLEOTIDE SEQUENCE [LARGE SCALE GENOMIC DNA]</scope>
    <source>
        <strain evidence="16">KACC 11904</strain>
    </source>
</reference>
<name>A0ABW0K6F5_9BACL</name>
<keyword evidence="4 15" id="KW-0808">Transferase</keyword>
<evidence type="ECO:0000259" key="14">
    <source>
        <dbReference type="PROSITE" id="PS50885"/>
    </source>
</evidence>
<accession>A0ABW0K6F5</accession>
<keyword evidence="16" id="KW-1185">Reference proteome</keyword>
<feature type="domain" description="HAMP" evidence="14">
    <location>
        <begin position="338"/>
        <end position="390"/>
    </location>
</feature>
<comment type="caution">
    <text evidence="15">The sequence shown here is derived from an EMBL/GenBank/DDBJ whole genome shotgun (WGS) entry which is preliminary data.</text>
</comment>
<dbReference type="EC" id="2.7.13.3" evidence="15"/>
<dbReference type="Gene3D" id="3.30.450.20">
    <property type="entry name" value="PAS domain"/>
    <property type="match status" value="1"/>
</dbReference>
<dbReference type="InterPro" id="IPR003660">
    <property type="entry name" value="HAMP_dom"/>
</dbReference>
<dbReference type="SUPFAM" id="SSF55874">
    <property type="entry name" value="ATPase domain of HSP90 chaperone/DNA topoisomerase II/histidine kinase"/>
    <property type="match status" value="1"/>
</dbReference>
<keyword evidence="6" id="KW-0547">Nucleotide-binding</keyword>
<dbReference type="Gene3D" id="3.30.565.10">
    <property type="entry name" value="Histidine kinase-like ATPase, C-terminal domain"/>
    <property type="match status" value="1"/>
</dbReference>
<dbReference type="PROSITE" id="PS50885">
    <property type="entry name" value="HAMP"/>
    <property type="match status" value="1"/>
</dbReference>
<dbReference type="SUPFAM" id="SSF158472">
    <property type="entry name" value="HAMP domain-like"/>
    <property type="match status" value="1"/>
</dbReference>
<dbReference type="CDD" id="cd06225">
    <property type="entry name" value="HAMP"/>
    <property type="match status" value="1"/>
</dbReference>
<keyword evidence="2" id="KW-1003">Cell membrane</keyword>
<evidence type="ECO:0000256" key="4">
    <source>
        <dbReference type="ARBA" id="ARBA00022679"/>
    </source>
</evidence>
<dbReference type="InterPro" id="IPR010559">
    <property type="entry name" value="Sig_transdc_His_kin_internal"/>
</dbReference>
<keyword evidence="12" id="KW-0175">Coiled coil</keyword>
<keyword evidence="9 13" id="KW-1133">Transmembrane helix</keyword>
<dbReference type="SMART" id="SM00387">
    <property type="entry name" value="HATPase_c"/>
    <property type="match status" value="1"/>
</dbReference>
<keyword evidence="7 15" id="KW-0418">Kinase</keyword>
<evidence type="ECO:0000256" key="7">
    <source>
        <dbReference type="ARBA" id="ARBA00022777"/>
    </source>
</evidence>
<feature type="coiled-coil region" evidence="12">
    <location>
        <begin position="378"/>
        <end position="405"/>
    </location>
</feature>
<dbReference type="Pfam" id="PF06580">
    <property type="entry name" value="His_kinase"/>
    <property type="match status" value="1"/>
</dbReference>
<evidence type="ECO:0000313" key="16">
    <source>
        <dbReference type="Proteomes" id="UP001596044"/>
    </source>
</evidence>
<keyword evidence="10" id="KW-0902">Two-component regulatory system</keyword>
<feature type="transmembrane region" description="Helical" evidence="13">
    <location>
        <begin position="35"/>
        <end position="57"/>
    </location>
</feature>
<dbReference type="Pfam" id="PF02518">
    <property type="entry name" value="HATPase_c"/>
    <property type="match status" value="1"/>
</dbReference>
<evidence type="ECO:0000256" key="11">
    <source>
        <dbReference type="ARBA" id="ARBA00023136"/>
    </source>
</evidence>
<evidence type="ECO:0000256" key="6">
    <source>
        <dbReference type="ARBA" id="ARBA00022741"/>
    </source>
</evidence>
<evidence type="ECO:0000256" key="13">
    <source>
        <dbReference type="SAM" id="Phobius"/>
    </source>
</evidence>
<proteinExistence type="predicted"/>
<keyword evidence="11 13" id="KW-0472">Membrane</keyword>
<dbReference type="PANTHER" id="PTHR34220">
    <property type="entry name" value="SENSOR HISTIDINE KINASE YPDA"/>
    <property type="match status" value="1"/>
</dbReference>
<evidence type="ECO:0000313" key="15">
    <source>
        <dbReference type="EMBL" id="MFC5448888.1"/>
    </source>
</evidence>
<protein>
    <submittedName>
        <fullName evidence="15">Sensor histidine kinase</fullName>
        <ecNumber evidence="15">2.7.13.3</ecNumber>
    </submittedName>
</protein>
<dbReference type="Proteomes" id="UP001596044">
    <property type="component" value="Unassembled WGS sequence"/>
</dbReference>
<dbReference type="PANTHER" id="PTHR34220:SF11">
    <property type="entry name" value="SENSOR PROTEIN KINASE HPTS"/>
    <property type="match status" value="1"/>
</dbReference>
<dbReference type="SMART" id="SM00304">
    <property type="entry name" value="HAMP"/>
    <property type="match status" value="1"/>
</dbReference>
<evidence type="ECO:0000256" key="10">
    <source>
        <dbReference type="ARBA" id="ARBA00023012"/>
    </source>
</evidence>
<keyword evidence="3" id="KW-0597">Phosphoprotein</keyword>
<evidence type="ECO:0000256" key="3">
    <source>
        <dbReference type="ARBA" id="ARBA00022553"/>
    </source>
</evidence>
<dbReference type="GO" id="GO:0004673">
    <property type="term" value="F:protein histidine kinase activity"/>
    <property type="evidence" value="ECO:0007669"/>
    <property type="project" value="UniProtKB-EC"/>
</dbReference>
<keyword evidence="5 13" id="KW-0812">Transmembrane</keyword>
<evidence type="ECO:0000256" key="5">
    <source>
        <dbReference type="ARBA" id="ARBA00022692"/>
    </source>
</evidence>
<dbReference type="Pfam" id="PF00672">
    <property type="entry name" value="HAMP"/>
    <property type="match status" value="1"/>
</dbReference>
<evidence type="ECO:0000256" key="9">
    <source>
        <dbReference type="ARBA" id="ARBA00022989"/>
    </source>
</evidence>
<dbReference type="EMBL" id="JBHSMJ010000012">
    <property type="protein sequence ID" value="MFC5448888.1"/>
    <property type="molecule type" value="Genomic_DNA"/>
</dbReference>
<gene>
    <name evidence="15" type="ORF">ACFPOG_11475</name>
</gene>
<feature type="transmembrane region" description="Helical" evidence="13">
    <location>
        <begin position="319"/>
        <end position="337"/>
    </location>
</feature>
<evidence type="ECO:0000256" key="8">
    <source>
        <dbReference type="ARBA" id="ARBA00022840"/>
    </source>
</evidence>
<keyword evidence="8" id="KW-0067">ATP-binding</keyword>
<evidence type="ECO:0000256" key="12">
    <source>
        <dbReference type="SAM" id="Coils"/>
    </source>
</evidence>
<evidence type="ECO:0000256" key="1">
    <source>
        <dbReference type="ARBA" id="ARBA00004651"/>
    </source>
</evidence>